<reference evidence="2 3" key="1">
    <citation type="submission" date="2018-03" db="EMBL/GenBank/DDBJ databases">
        <title>Genomic Encyclopedia of Type Strains, Phase III (KMG-III): the genomes of soil and plant-associated and newly described type strains.</title>
        <authorList>
            <person name="Whitman W."/>
        </authorList>
    </citation>
    <scope>NUCLEOTIDE SEQUENCE [LARGE SCALE GENOMIC DNA]</scope>
    <source>
        <strain evidence="2 3">CGMCC 1.12700</strain>
    </source>
</reference>
<sequence length="167" mass="18995">MKPVNINFSEEAKALVAQARLEAIDTGDACISGVHFLLADCRLQQQPSIKQFVFADDAAFKAYYATKQAQPPTIFKKLDRQSLPLTKAAEAMIKTAVREAKLYGSQYVEPHHLFLASCRNKDNLFTDSQDQDLDIYPRILAYYRTLGLQLQAREGFSFVQKIKEIFR</sequence>
<dbReference type="AlphaFoldDB" id="A0A2P8CZG1"/>
<dbReference type="RefSeq" id="WP_106524246.1">
    <property type="nucleotide sequence ID" value="NZ_PYGD01000008.1"/>
</dbReference>
<name>A0A2P8CZG1_9BACT</name>
<feature type="domain" description="Clp R" evidence="1">
    <location>
        <begin position="80"/>
        <end position="124"/>
    </location>
</feature>
<evidence type="ECO:0000313" key="3">
    <source>
        <dbReference type="Proteomes" id="UP000240572"/>
    </source>
</evidence>
<evidence type="ECO:0000259" key="1">
    <source>
        <dbReference type="Pfam" id="PF02861"/>
    </source>
</evidence>
<protein>
    <recommendedName>
        <fullName evidence="1">Clp R domain-containing protein</fullName>
    </recommendedName>
</protein>
<proteinExistence type="predicted"/>
<dbReference type="Pfam" id="PF02861">
    <property type="entry name" value="Clp_N"/>
    <property type="match status" value="1"/>
</dbReference>
<dbReference type="InterPro" id="IPR004176">
    <property type="entry name" value="Clp_R_N"/>
</dbReference>
<gene>
    <name evidence="2" type="ORF">B0I18_10898</name>
</gene>
<evidence type="ECO:0000313" key="2">
    <source>
        <dbReference type="EMBL" id="PSK90368.1"/>
    </source>
</evidence>
<dbReference type="Proteomes" id="UP000240572">
    <property type="component" value="Unassembled WGS sequence"/>
</dbReference>
<dbReference type="EMBL" id="PYGD01000008">
    <property type="protein sequence ID" value="PSK90368.1"/>
    <property type="molecule type" value="Genomic_DNA"/>
</dbReference>
<accession>A0A2P8CZG1</accession>
<keyword evidence="3" id="KW-1185">Reference proteome</keyword>
<dbReference type="InterPro" id="IPR036628">
    <property type="entry name" value="Clp_N_dom_sf"/>
</dbReference>
<dbReference type="OrthoDB" id="86510at563835"/>
<dbReference type="Gene3D" id="1.10.1780.10">
    <property type="entry name" value="Clp, N-terminal domain"/>
    <property type="match status" value="1"/>
</dbReference>
<organism evidence="2 3">
    <name type="scientific">Taibaiella chishuiensis</name>
    <dbReference type="NCBI Taxonomy" id="1434707"/>
    <lineage>
        <taxon>Bacteria</taxon>
        <taxon>Pseudomonadati</taxon>
        <taxon>Bacteroidota</taxon>
        <taxon>Chitinophagia</taxon>
        <taxon>Chitinophagales</taxon>
        <taxon>Chitinophagaceae</taxon>
        <taxon>Taibaiella</taxon>
    </lineage>
</organism>
<comment type="caution">
    <text evidence="2">The sequence shown here is derived from an EMBL/GenBank/DDBJ whole genome shotgun (WGS) entry which is preliminary data.</text>
</comment>